<accession>A0A9J7AUB1</accession>
<dbReference type="Gene3D" id="3.40.50.2300">
    <property type="match status" value="1"/>
</dbReference>
<dbReference type="KEGG" id="naci:NUH88_03120"/>
<dbReference type="EMBL" id="CP102480">
    <property type="protein sequence ID" value="UUX50694.1"/>
    <property type="molecule type" value="Genomic_DNA"/>
</dbReference>
<name>A0A9J7AUB1_9PROT</name>
<sequence length="140" mass="14847">MAKVLIVDDSRLVRLTIKTILSRAEGMEVVGEAENGREGVDMARELNPDVVTLDIEMPVMNGIECLRRLRILSPAKVIVLSSLTHPASPKAVEARLVGADAVIGKPSGSVSKDVDASGGNLLVETIHRVMGNGPRGEMPA</sequence>
<dbReference type="CDD" id="cd17541">
    <property type="entry name" value="REC_CheB-like"/>
    <property type="match status" value="1"/>
</dbReference>
<dbReference type="SMART" id="SM00448">
    <property type="entry name" value="REC"/>
    <property type="match status" value="1"/>
</dbReference>
<dbReference type="InterPro" id="IPR011006">
    <property type="entry name" value="CheY-like_superfamily"/>
</dbReference>
<keyword evidence="1" id="KW-0963">Cytoplasm</keyword>
<evidence type="ECO:0000313" key="4">
    <source>
        <dbReference type="EMBL" id="UUX50694.1"/>
    </source>
</evidence>
<evidence type="ECO:0000256" key="2">
    <source>
        <dbReference type="PROSITE-ProRule" id="PRU00169"/>
    </source>
</evidence>
<keyword evidence="2" id="KW-0597">Phosphoprotein</keyword>
<reference evidence="4" key="1">
    <citation type="submission" date="2022-08" db="EMBL/GenBank/DDBJ databases">
        <title>Nisaea acidiphila sp. nov., isolated from a marine algal debris and emended description of the genus Nisaea Urios et al. 2008.</title>
        <authorList>
            <person name="Kwon K."/>
        </authorList>
    </citation>
    <scope>NUCLEOTIDE SEQUENCE</scope>
    <source>
        <strain evidence="4">MEBiC11861</strain>
    </source>
</reference>
<feature type="modified residue" description="4-aspartylphosphate" evidence="2">
    <location>
        <position position="54"/>
    </location>
</feature>
<proteinExistence type="predicted"/>
<evidence type="ECO:0000259" key="3">
    <source>
        <dbReference type="PROSITE" id="PS50110"/>
    </source>
</evidence>
<feature type="domain" description="Response regulatory" evidence="3">
    <location>
        <begin position="3"/>
        <end position="120"/>
    </location>
</feature>
<dbReference type="PROSITE" id="PS50110">
    <property type="entry name" value="RESPONSE_REGULATORY"/>
    <property type="match status" value="1"/>
</dbReference>
<evidence type="ECO:0000313" key="5">
    <source>
        <dbReference type="Proteomes" id="UP001060336"/>
    </source>
</evidence>
<organism evidence="4 5">
    <name type="scientific">Nisaea acidiphila</name>
    <dbReference type="NCBI Taxonomy" id="1862145"/>
    <lineage>
        <taxon>Bacteria</taxon>
        <taxon>Pseudomonadati</taxon>
        <taxon>Pseudomonadota</taxon>
        <taxon>Alphaproteobacteria</taxon>
        <taxon>Rhodospirillales</taxon>
        <taxon>Thalassobaculaceae</taxon>
        <taxon>Nisaea</taxon>
    </lineage>
</organism>
<dbReference type="AlphaFoldDB" id="A0A9J7AUB1"/>
<dbReference type="GO" id="GO:0000160">
    <property type="term" value="P:phosphorelay signal transduction system"/>
    <property type="evidence" value="ECO:0007669"/>
    <property type="project" value="InterPro"/>
</dbReference>
<dbReference type="InterPro" id="IPR001789">
    <property type="entry name" value="Sig_transdc_resp-reg_receiver"/>
</dbReference>
<dbReference type="SUPFAM" id="SSF52172">
    <property type="entry name" value="CheY-like"/>
    <property type="match status" value="1"/>
</dbReference>
<gene>
    <name evidence="4" type="ORF">NUH88_03120</name>
</gene>
<dbReference type="RefSeq" id="WP_257769910.1">
    <property type="nucleotide sequence ID" value="NZ_CP102480.1"/>
</dbReference>
<dbReference type="PANTHER" id="PTHR42872">
    <property type="entry name" value="PROTEIN-GLUTAMATE METHYLESTERASE/PROTEIN-GLUTAMINE GLUTAMINASE"/>
    <property type="match status" value="1"/>
</dbReference>
<evidence type="ECO:0000256" key="1">
    <source>
        <dbReference type="ARBA" id="ARBA00022490"/>
    </source>
</evidence>
<dbReference type="Pfam" id="PF00072">
    <property type="entry name" value="Response_reg"/>
    <property type="match status" value="1"/>
</dbReference>
<protein>
    <submittedName>
        <fullName evidence="4">Response regulator</fullName>
    </submittedName>
</protein>
<dbReference type="PANTHER" id="PTHR42872:SF6">
    <property type="entry name" value="PROTEIN-GLUTAMATE METHYLESTERASE_PROTEIN-GLUTAMINE GLUTAMINASE"/>
    <property type="match status" value="1"/>
</dbReference>
<dbReference type="Proteomes" id="UP001060336">
    <property type="component" value="Chromosome"/>
</dbReference>
<keyword evidence="5" id="KW-1185">Reference proteome</keyword>